<dbReference type="GO" id="GO:0005886">
    <property type="term" value="C:plasma membrane"/>
    <property type="evidence" value="ECO:0007669"/>
    <property type="project" value="UniProtKB-SubCell"/>
</dbReference>
<accession>A1WG44</accession>
<proteinExistence type="inferred from homology"/>
<dbReference type="PROSITE" id="PS50928">
    <property type="entry name" value="ABC_TM1"/>
    <property type="match status" value="1"/>
</dbReference>
<dbReference type="Proteomes" id="UP000000374">
    <property type="component" value="Chromosome"/>
</dbReference>
<evidence type="ECO:0000256" key="7">
    <source>
        <dbReference type="ARBA" id="ARBA00023136"/>
    </source>
</evidence>
<evidence type="ECO:0000313" key="11">
    <source>
        <dbReference type="Proteomes" id="UP000000374"/>
    </source>
</evidence>
<keyword evidence="11" id="KW-1185">Reference proteome</keyword>
<feature type="transmembrane region" description="Helical" evidence="8">
    <location>
        <begin position="12"/>
        <end position="29"/>
    </location>
</feature>
<evidence type="ECO:0000256" key="3">
    <source>
        <dbReference type="ARBA" id="ARBA00022448"/>
    </source>
</evidence>
<feature type="transmembrane region" description="Helical" evidence="8">
    <location>
        <begin position="133"/>
        <end position="154"/>
    </location>
</feature>
<dbReference type="RefSeq" id="WP_011808615.1">
    <property type="nucleotide sequence ID" value="NC_008786.1"/>
</dbReference>
<dbReference type="InterPro" id="IPR051789">
    <property type="entry name" value="Bact_Polyamine_Transport"/>
</dbReference>
<reference evidence="11" key="1">
    <citation type="submission" date="2006-12" db="EMBL/GenBank/DDBJ databases">
        <title>Complete sequence of chromosome 1 of Verminephrobacter eiseniae EF01-2.</title>
        <authorList>
            <person name="Copeland A."/>
            <person name="Lucas S."/>
            <person name="Lapidus A."/>
            <person name="Barry K."/>
            <person name="Detter J.C."/>
            <person name="Glavina del Rio T."/>
            <person name="Dalin E."/>
            <person name="Tice H."/>
            <person name="Pitluck S."/>
            <person name="Chertkov O."/>
            <person name="Brettin T."/>
            <person name="Bruce D."/>
            <person name="Han C."/>
            <person name="Tapia R."/>
            <person name="Gilna P."/>
            <person name="Schmutz J."/>
            <person name="Larimer F."/>
            <person name="Land M."/>
            <person name="Hauser L."/>
            <person name="Kyrpides N."/>
            <person name="Kim E."/>
            <person name="Stahl D."/>
            <person name="Richardson P."/>
        </authorList>
    </citation>
    <scope>NUCLEOTIDE SEQUENCE [LARGE SCALE GENOMIC DNA]</scope>
    <source>
        <strain evidence="11">EF01-2</strain>
    </source>
</reference>
<evidence type="ECO:0000256" key="2">
    <source>
        <dbReference type="ARBA" id="ARBA00007069"/>
    </source>
</evidence>
<dbReference type="STRING" id="391735.Veis_0821"/>
<dbReference type="HOGENOM" id="CLU_016047_3_0_4"/>
<feature type="transmembrane region" description="Helical" evidence="8">
    <location>
        <begin position="175"/>
        <end position="196"/>
    </location>
</feature>
<name>A1WG44_VEREI</name>
<dbReference type="PANTHER" id="PTHR43848:SF2">
    <property type="entry name" value="PUTRESCINE TRANSPORT SYSTEM PERMEASE PROTEIN POTI"/>
    <property type="match status" value="1"/>
</dbReference>
<dbReference type="KEGG" id="vei:Veis_0821"/>
<evidence type="ECO:0000256" key="5">
    <source>
        <dbReference type="ARBA" id="ARBA00022692"/>
    </source>
</evidence>
<dbReference type="Gene3D" id="1.10.3720.10">
    <property type="entry name" value="MetI-like"/>
    <property type="match status" value="1"/>
</dbReference>
<dbReference type="OrthoDB" id="9782004at2"/>
<keyword evidence="7 8" id="KW-0472">Membrane</keyword>
<dbReference type="InterPro" id="IPR000515">
    <property type="entry name" value="MetI-like"/>
</dbReference>
<dbReference type="AlphaFoldDB" id="A1WG44"/>
<evidence type="ECO:0000259" key="9">
    <source>
        <dbReference type="PROSITE" id="PS50928"/>
    </source>
</evidence>
<keyword evidence="3 8" id="KW-0813">Transport</keyword>
<evidence type="ECO:0000313" key="10">
    <source>
        <dbReference type="EMBL" id="ABM56601.1"/>
    </source>
</evidence>
<evidence type="ECO:0000256" key="6">
    <source>
        <dbReference type="ARBA" id="ARBA00022989"/>
    </source>
</evidence>
<comment type="subcellular location">
    <subcellularLocation>
        <location evidence="1 8">Cell membrane</location>
        <topology evidence="1 8">Multi-pass membrane protein</topology>
    </subcellularLocation>
</comment>
<dbReference type="Pfam" id="PF00528">
    <property type="entry name" value="BPD_transp_1"/>
    <property type="match status" value="1"/>
</dbReference>
<dbReference type="InterPro" id="IPR035906">
    <property type="entry name" value="MetI-like_sf"/>
</dbReference>
<dbReference type="GeneID" id="76459502"/>
<keyword evidence="4" id="KW-1003">Cell membrane</keyword>
<dbReference type="CDD" id="cd06261">
    <property type="entry name" value="TM_PBP2"/>
    <property type="match status" value="1"/>
</dbReference>
<keyword evidence="5 8" id="KW-0812">Transmembrane</keyword>
<feature type="transmembrane region" description="Helical" evidence="8">
    <location>
        <begin position="65"/>
        <end position="85"/>
    </location>
</feature>
<organism evidence="10 11">
    <name type="scientific">Verminephrobacter eiseniae (strain EF01-2)</name>
    <dbReference type="NCBI Taxonomy" id="391735"/>
    <lineage>
        <taxon>Bacteria</taxon>
        <taxon>Pseudomonadati</taxon>
        <taxon>Pseudomonadota</taxon>
        <taxon>Betaproteobacteria</taxon>
        <taxon>Burkholderiales</taxon>
        <taxon>Comamonadaceae</taxon>
        <taxon>Verminephrobacter</taxon>
    </lineage>
</organism>
<dbReference type="GO" id="GO:0055085">
    <property type="term" value="P:transmembrane transport"/>
    <property type="evidence" value="ECO:0007669"/>
    <property type="project" value="InterPro"/>
</dbReference>
<feature type="transmembrane region" description="Helical" evidence="8">
    <location>
        <begin position="97"/>
        <end position="121"/>
    </location>
</feature>
<keyword evidence="6 8" id="KW-1133">Transmembrane helix</keyword>
<feature type="domain" description="ABC transmembrane type-1" evidence="9">
    <location>
        <begin position="59"/>
        <end position="256"/>
    </location>
</feature>
<feature type="transmembrane region" description="Helical" evidence="8">
    <location>
        <begin position="235"/>
        <end position="258"/>
    </location>
</feature>
<sequence length="295" mass="32082">MGSRIGKIWLSLGYLFLYLPIFTLIVFSFNDSKMVALWGGFTLKWYDLVASDTEVIDGLKLSLKIALLSATSSVLLGMLAAFAMVKYKKFRGRTAFIAHINAPLVVPEVITGVSLLLFFVMCERMFGLPERGLFTIWAGHTSVGMAYAAVVIQSRLTEMDKSLEEAAMDLGCRPFQVFTLVTLPMIAQSLLSSWLLTFTISLDDVVLTAFLSGPGSTTLPIVILSRARLGLNPTINVVATLTVAVVSVAVLAGSLWMLRQERKRAAEQAAAYREGMATKALPAKRSTVASDFGVP</sequence>
<dbReference type="eggNOG" id="COG1177">
    <property type="taxonomic scope" value="Bacteria"/>
</dbReference>
<protein>
    <submittedName>
        <fullName evidence="10">Binding-protein-dependent transport systems inner membrane component</fullName>
    </submittedName>
</protein>
<dbReference type="PANTHER" id="PTHR43848">
    <property type="entry name" value="PUTRESCINE TRANSPORT SYSTEM PERMEASE PROTEIN POTI"/>
    <property type="match status" value="1"/>
</dbReference>
<gene>
    <name evidence="10" type="ordered locus">Veis_0821</name>
</gene>
<evidence type="ECO:0000256" key="4">
    <source>
        <dbReference type="ARBA" id="ARBA00022475"/>
    </source>
</evidence>
<evidence type="ECO:0000256" key="1">
    <source>
        <dbReference type="ARBA" id="ARBA00004651"/>
    </source>
</evidence>
<dbReference type="SUPFAM" id="SSF161098">
    <property type="entry name" value="MetI-like"/>
    <property type="match status" value="1"/>
</dbReference>
<evidence type="ECO:0000256" key="8">
    <source>
        <dbReference type="RuleBase" id="RU363032"/>
    </source>
</evidence>
<comment type="similarity">
    <text evidence="2">Belongs to the binding-protein-dependent transport system permease family. CysTW subfamily.</text>
</comment>
<dbReference type="EMBL" id="CP000542">
    <property type="protein sequence ID" value="ABM56601.1"/>
    <property type="molecule type" value="Genomic_DNA"/>
</dbReference>